<dbReference type="PANTHER" id="PTHR43384">
    <property type="entry name" value="SEPTUM SITE-DETERMINING PROTEIN MIND HOMOLOG, CHLOROPLASTIC-RELATED"/>
    <property type="match status" value="1"/>
</dbReference>
<dbReference type="EMBL" id="PNHK01000003">
    <property type="protein sequence ID" value="PMD05032.1"/>
    <property type="molecule type" value="Genomic_DNA"/>
</dbReference>
<proteinExistence type="predicted"/>
<reference evidence="7 8" key="1">
    <citation type="submission" date="2017-09" db="EMBL/GenBank/DDBJ databases">
        <title>Bacterial strain isolated from the female urinary microbiota.</title>
        <authorList>
            <person name="Thomas-White K."/>
            <person name="Kumar N."/>
            <person name="Forster S."/>
            <person name="Putonti C."/>
            <person name="Lawley T."/>
            <person name="Wolfe A.J."/>
        </authorList>
    </citation>
    <scope>NUCLEOTIDE SEQUENCE [LARGE SCALE GENOMIC DNA]</scope>
    <source>
        <strain evidence="7 8">UMB1301</strain>
    </source>
</reference>
<dbReference type="InterPro" id="IPR027417">
    <property type="entry name" value="P-loop_NTPase"/>
</dbReference>
<dbReference type="GO" id="GO:0000160">
    <property type="term" value="P:phosphorelay signal transduction system"/>
    <property type="evidence" value="ECO:0007669"/>
    <property type="project" value="InterPro"/>
</dbReference>
<evidence type="ECO:0000256" key="1">
    <source>
        <dbReference type="ARBA" id="ARBA00022741"/>
    </source>
</evidence>
<dbReference type="GO" id="GO:0051782">
    <property type="term" value="P:negative regulation of cell division"/>
    <property type="evidence" value="ECO:0007669"/>
    <property type="project" value="TreeGrafter"/>
</dbReference>
<organism evidence="7 8">
    <name type="scientific">Brevibacterium paucivorans</name>
    <dbReference type="NCBI Taxonomy" id="170994"/>
    <lineage>
        <taxon>Bacteria</taxon>
        <taxon>Bacillati</taxon>
        <taxon>Actinomycetota</taxon>
        <taxon>Actinomycetes</taxon>
        <taxon>Micrococcales</taxon>
        <taxon>Brevibacteriaceae</taxon>
        <taxon>Brevibacterium</taxon>
    </lineage>
</organism>
<dbReference type="Proteomes" id="UP000235598">
    <property type="component" value="Unassembled WGS sequence"/>
</dbReference>
<feature type="domain" description="Response regulatory" evidence="6">
    <location>
        <begin position="3"/>
        <end position="120"/>
    </location>
</feature>
<name>A0A2N6VLK0_9MICO</name>
<sequence length="517" mass="56104">MKSAILISADETRGSEIRSSIIDTGLDVYRQYSSSSALLAALPTVNADVDLIVVDQVVEPMNVWDLTREISARYPALATIAVINSPQPEDYSSAMESNVRSIVSYPLQYEDVSQKVKSALSWVATVRSVVGNRSSVDSSTGNQGKMVTISGSKGGVGTTTIATHLAIEAQKSAPDMSIVLVDLDVQKPDLSIVLNTPQYRTITDLLAVVDELNPRQLDEVLFKSAAGFSVLFGPINGEDSELITEPIAKRIMGMLRSRFDMVIVDTGSTIGEANSVAIEMADEAYIVATSDVLSLRGARRLGQLWKRLGIRPTENSKVILNKVDKKQDLQPESSKKIVGMPIVPEYIPESIRSIELAMNQRDPSQVTPAWSARIMRLGVEMGIARQTSLSMPEKSKVKRSPRSRKRRKAEKGSSAIEFLGVTIFFCFIAVLGFQAVMLGMTWIYASGAANEGARAASVGHSATAAANEHTPVTWRKNMHVVTTPTEVKVSIKSPTVVPQAKIFQYTINTSAGIVSEK</sequence>
<evidence type="ECO:0000256" key="4">
    <source>
        <dbReference type="SAM" id="MobiDB-lite"/>
    </source>
</evidence>
<dbReference type="GO" id="GO:0016887">
    <property type="term" value="F:ATP hydrolysis activity"/>
    <property type="evidence" value="ECO:0007669"/>
    <property type="project" value="TreeGrafter"/>
</dbReference>
<evidence type="ECO:0000313" key="8">
    <source>
        <dbReference type="Proteomes" id="UP000235598"/>
    </source>
</evidence>
<dbReference type="Gene3D" id="3.40.50.300">
    <property type="entry name" value="P-loop containing nucleotide triphosphate hydrolases"/>
    <property type="match status" value="1"/>
</dbReference>
<feature type="transmembrane region" description="Helical" evidence="5">
    <location>
        <begin position="415"/>
        <end position="444"/>
    </location>
</feature>
<comment type="caution">
    <text evidence="7">The sequence shown here is derived from an EMBL/GenBank/DDBJ whole genome shotgun (WGS) entry which is preliminary data.</text>
</comment>
<feature type="compositionally biased region" description="Basic residues" evidence="4">
    <location>
        <begin position="396"/>
        <end position="409"/>
    </location>
</feature>
<keyword evidence="1" id="KW-0547">Nucleotide-binding</keyword>
<dbReference type="InterPro" id="IPR001789">
    <property type="entry name" value="Sig_transdc_resp-reg_receiver"/>
</dbReference>
<accession>A0A2N6VLK0</accession>
<keyword evidence="2" id="KW-0067">ATP-binding</keyword>
<dbReference type="GO" id="GO:0005524">
    <property type="term" value="F:ATP binding"/>
    <property type="evidence" value="ECO:0007669"/>
    <property type="project" value="UniProtKB-KW"/>
</dbReference>
<feature type="region of interest" description="Disordered" evidence="4">
    <location>
        <begin position="388"/>
        <end position="409"/>
    </location>
</feature>
<evidence type="ECO:0000256" key="2">
    <source>
        <dbReference type="ARBA" id="ARBA00022840"/>
    </source>
</evidence>
<dbReference type="GO" id="GO:0009898">
    <property type="term" value="C:cytoplasmic side of plasma membrane"/>
    <property type="evidence" value="ECO:0007669"/>
    <property type="project" value="TreeGrafter"/>
</dbReference>
<keyword evidence="5" id="KW-0812">Transmembrane</keyword>
<evidence type="ECO:0000256" key="5">
    <source>
        <dbReference type="SAM" id="Phobius"/>
    </source>
</evidence>
<feature type="modified residue" description="4-aspartylphosphate" evidence="3">
    <location>
        <position position="55"/>
    </location>
</feature>
<dbReference type="InterPro" id="IPR011006">
    <property type="entry name" value="CheY-like_superfamily"/>
</dbReference>
<dbReference type="PROSITE" id="PS50110">
    <property type="entry name" value="RESPONSE_REGULATORY"/>
    <property type="match status" value="1"/>
</dbReference>
<protein>
    <recommendedName>
        <fullName evidence="6">Response regulatory domain-containing protein</fullName>
    </recommendedName>
</protein>
<dbReference type="PANTHER" id="PTHR43384:SF6">
    <property type="entry name" value="SEPTUM SITE-DETERMINING PROTEIN MIND HOMOLOG, CHLOROPLASTIC"/>
    <property type="match status" value="1"/>
</dbReference>
<dbReference type="InterPro" id="IPR050625">
    <property type="entry name" value="ParA/MinD_ATPase"/>
</dbReference>
<keyword evidence="5" id="KW-1133">Transmembrane helix</keyword>
<dbReference type="OrthoDB" id="144620at2"/>
<evidence type="ECO:0000259" key="6">
    <source>
        <dbReference type="PROSITE" id="PS50110"/>
    </source>
</evidence>
<dbReference type="SUPFAM" id="SSF52172">
    <property type="entry name" value="CheY-like"/>
    <property type="match status" value="1"/>
</dbReference>
<dbReference type="GO" id="GO:0005829">
    <property type="term" value="C:cytosol"/>
    <property type="evidence" value="ECO:0007669"/>
    <property type="project" value="TreeGrafter"/>
</dbReference>
<dbReference type="Pfam" id="PF13614">
    <property type="entry name" value="AAA_31"/>
    <property type="match status" value="1"/>
</dbReference>
<evidence type="ECO:0000256" key="3">
    <source>
        <dbReference type="PROSITE-ProRule" id="PRU00169"/>
    </source>
</evidence>
<gene>
    <name evidence="7" type="ORF">CJ199_08005</name>
</gene>
<dbReference type="InterPro" id="IPR025669">
    <property type="entry name" value="AAA_dom"/>
</dbReference>
<dbReference type="AlphaFoldDB" id="A0A2N6VLK0"/>
<keyword evidence="3" id="KW-0597">Phosphoprotein</keyword>
<evidence type="ECO:0000313" key="7">
    <source>
        <dbReference type="EMBL" id="PMD05032.1"/>
    </source>
</evidence>
<dbReference type="Gene3D" id="3.40.50.2300">
    <property type="match status" value="1"/>
</dbReference>
<dbReference type="RefSeq" id="WP_102238973.1">
    <property type="nucleotide sequence ID" value="NZ_PNHK01000003.1"/>
</dbReference>
<keyword evidence="5" id="KW-0472">Membrane</keyword>
<dbReference type="SUPFAM" id="SSF52540">
    <property type="entry name" value="P-loop containing nucleoside triphosphate hydrolases"/>
    <property type="match status" value="1"/>
</dbReference>